<comment type="caution">
    <text evidence="11">The sequence shown here is derived from an EMBL/GenBank/DDBJ whole genome shotgun (WGS) entry which is preliminary data.</text>
</comment>
<evidence type="ECO:0000256" key="6">
    <source>
        <dbReference type="ARBA" id="ARBA00022705"/>
    </source>
</evidence>
<accession>A0A5M3MHH7</accession>
<keyword evidence="3 10" id="KW-0639">Primosome</keyword>
<dbReference type="GO" id="GO:0005658">
    <property type="term" value="C:alpha DNA polymerase:primase complex"/>
    <property type="evidence" value="ECO:0007669"/>
    <property type="project" value="UniProtKB-ARBA"/>
</dbReference>
<protein>
    <recommendedName>
        <fullName evidence="10">DNA primase</fullName>
        <ecNumber evidence="10">2.7.7.-</ecNumber>
    </recommendedName>
</protein>
<dbReference type="Proteomes" id="UP000053558">
    <property type="component" value="Unassembled WGS sequence"/>
</dbReference>
<name>A0A5M3MHH7_CONPW</name>
<evidence type="ECO:0000256" key="9">
    <source>
        <dbReference type="ARBA" id="ARBA00023163"/>
    </source>
</evidence>
<evidence type="ECO:0000256" key="1">
    <source>
        <dbReference type="ARBA" id="ARBA00009762"/>
    </source>
</evidence>
<dbReference type="SUPFAM" id="SSF56747">
    <property type="entry name" value="Prim-pol domain"/>
    <property type="match status" value="1"/>
</dbReference>
<comment type="similarity">
    <text evidence="1 10">Belongs to the eukaryotic-type primase small subunit family.</text>
</comment>
<keyword evidence="2 10" id="KW-0240">DNA-directed RNA polymerase</keyword>
<evidence type="ECO:0000313" key="11">
    <source>
        <dbReference type="EMBL" id="EIW78466.1"/>
    </source>
</evidence>
<keyword evidence="12" id="KW-1185">Reference proteome</keyword>
<dbReference type="InterPro" id="IPR002755">
    <property type="entry name" value="DNA_primase_S"/>
</dbReference>
<dbReference type="EMBL" id="JH711582">
    <property type="protein sequence ID" value="EIW78466.1"/>
    <property type="molecule type" value="Genomic_DNA"/>
</dbReference>
<evidence type="ECO:0000256" key="2">
    <source>
        <dbReference type="ARBA" id="ARBA00022478"/>
    </source>
</evidence>
<keyword evidence="9" id="KW-0804">Transcription</keyword>
<keyword evidence="6 10" id="KW-0235">DNA replication</keyword>
<evidence type="ECO:0000256" key="5">
    <source>
        <dbReference type="ARBA" id="ARBA00022695"/>
    </source>
</evidence>
<keyword evidence="8" id="KW-0862">Zinc</keyword>
<dbReference type="InterPro" id="IPR014052">
    <property type="entry name" value="DNA_primase_ssu_euk/arc"/>
</dbReference>
<evidence type="ECO:0000256" key="10">
    <source>
        <dbReference type="RuleBase" id="RU003514"/>
    </source>
</evidence>
<dbReference type="PANTHER" id="PTHR10536">
    <property type="entry name" value="DNA PRIMASE SMALL SUBUNIT"/>
    <property type="match status" value="1"/>
</dbReference>
<proteinExistence type="inferred from homology"/>
<dbReference type="RefSeq" id="XP_007771498.1">
    <property type="nucleotide sequence ID" value="XM_007773308.1"/>
</dbReference>
<dbReference type="AlphaFoldDB" id="A0A5M3MHH7"/>
<evidence type="ECO:0000256" key="4">
    <source>
        <dbReference type="ARBA" id="ARBA00022679"/>
    </source>
</evidence>
<dbReference type="GO" id="GO:0003899">
    <property type="term" value="F:DNA-directed RNA polymerase activity"/>
    <property type="evidence" value="ECO:0007669"/>
    <property type="project" value="InterPro"/>
</dbReference>
<keyword evidence="5" id="KW-0548">Nucleotidyltransferase</keyword>
<dbReference type="Pfam" id="PF01896">
    <property type="entry name" value="DNA_primase_S"/>
    <property type="match status" value="1"/>
</dbReference>
<dbReference type="OrthoDB" id="19606at2759"/>
<dbReference type="FunFam" id="3.90.920.10:FF:000003">
    <property type="entry name" value="DNA primase"/>
    <property type="match status" value="1"/>
</dbReference>
<organism evidence="11 12">
    <name type="scientific">Coniophora puteana (strain RWD-64-598)</name>
    <name type="common">Brown rot fungus</name>
    <dbReference type="NCBI Taxonomy" id="741705"/>
    <lineage>
        <taxon>Eukaryota</taxon>
        <taxon>Fungi</taxon>
        <taxon>Dikarya</taxon>
        <taxon>Basidiomycota</taxon>
        <taxon>Agaricomycotina</taxon>
        <taxon>Agaricomycetes</taxon>
        <taxon>Agaricomycetidae</taxon>
        <taxon>Boletales</taxon>
        <taxon>Coniophorineae</taxon>
        <taxon>Coniophoraceae</taxon>
        <taxon>Coniophora</taxon>
    </lineage>
</organism>
<dbReference type="GO" id="GO:0006269">
    <property type="term" value="P:DNA replication, synthesis of primer"/>
    <property type="evidence" value="ECO:0007669"/>
    <property type="project" value="UniProtKB-KW"/>
</dbReference>
<dbReference type="OMA" id="NVTRGFN"/>
<evidence type="ECO:0000256" key="3">
    <source>
        <dbReference type="ARBA" id="ARBA00022515"/>
    </source>
</evidence>
<evidence type="ECO:0000256" key="7">
    <source>
        <dbReference type="ARBA" id="ARBA00022723"/>
    </source>
</evidence>
<evidence type="ECO:0000256" key="8">
    <source>
        <dbReference type="ARBA" id="ARBA00022833"/>
    </source>
</evidence>
<sequence length="405" mass="46357">MALDSDNEVTPEVMLAFYRLLYPFHSLFTWLNQGQIPTKLFTQREFAFTLAGDVYLRYHSFMSAEELKKQVLAFNPTRFEIGPMYSARPKDRKTVRPSAFTPLLRELVFDIDMTDYDAIRTCCSSADICARCWAFIAAAVRVLDTTLREQFGFRHMLWVYSGRRGIHLWISDADALELTDEQRRALVASLTVIEGGKDMHKKVNVRFTKQSPLPPALWGARETLNDRFGELILRNQDCFASQEGWEALLRLVSDGGIAETLREEWTGSKISSIDKWLRLRELAKGSKSLTSAVFEDILLQYTYPRIDAEVSKHRNHLLKAPFCVHPKTGRVCVPVDPSRIDEFDPVKVPTVGQLLRELNEAGEGADWQKTSLKPYVDLFDQHTKGIMNEVRLAKMKASANDVQDW</sequence>
<dbReference type="EC" id="2.7.7.-" evidence="10"/>
<evidence type="ECO:0000313" key="12">
    <source>
        <dbReference type="Proteomes" id="UP000053558"/>
    </source>
</evidence>
<keyword evidence="7" id="KW-0479">Metal-binding</keyword>
<dbReference type="NCBIfam" id="TIGR00335">
    <property type="entry name" value="primase_sml"/>
    <property type="match status" value="1"/>
</dbReference>
<dbReference type="CDD" id="cd04860">
    <property type="entry name" value="AE_Prim_S"/>
    <property type="match status" value="1"/>
</dbReference>
<reference evidence="12" key="1">
    <citation type="journal article" date="2012" name="Science">
        <title>The Paleozoic origin of enzymatic lignin decomposition reconstructed from 31 fungal genomes.</title>
        <authorList>
            <person name="Floudas D."/>
            <person name="Binder M."/>
            <person name="Riley R."/>
            <person name="Barry K."/>
            <person name="Blanchette R.A."/>
            <person name="Henrissat B."/>
            <person name="Martinez A.T."/>
            <person name="Otillar R."/>
            <person name="Spatafora J.W."/>
            <person name="Yadav J.S."/>
            <person name="Aerts A."/>
            <person name="Benoit I."/>
            <person name="Boyd A."/>
            <person name="Carlson A."/>
            <person name="Copeland A."/>
            <person name="Coutinho P.M."/>
            <person name="de Vries R.P."/>
            <person name="Ferreira P."/>
            <person name="Findley K."/>
            <person name="Foster B."/>
            <person name="Gaskell J."/>
            <person name="Glotzer D."/>
            <person name="Gorecki P."/>
            <person name="Heitman J."/>
            <person name="Hesse C."/>
            <person name="Hori C."/>
            <person name="Igarashi K."/>
            <person name="Jurgens J.A."/>
            <person name="Kallen N."/>
            <person name="Kersten P."/>
            <person name="Kohler A."/>
            <person name="Kuees U."/>
            <person name="Kumar T.K.A."/>
            <person name="Kuo A."/>
            <person name="LaButti K."/>
            <person name="Larrondo L.F."/>
            <person name="Lindquist E."/>
            <person name="Ling A."/>
            <person name="Lombard V."/>
            <person name="Lucas S."/>
            <person name="Lundell T."/>
            <person name="Martin R."/>
            <person name="McLaughlin D.J."/>
            <person name="Morgenstern I."/>
            <person name="Morin E."/>
            <person name="Murat C."/>
            <person name="Nagy L.G."/>
            <person name="Nolan M."/>
            <person name="Ohm R.A."/>
            <person name="Patyshakuliyeva A."/>
            <person name="Rokas A."/>
            <person name="Ruiz-Duenas F.J."/>
            <person name="Sabat G."/>
            <person name="Salamov A."/>
            <person name="Samejima M."/>
            <person name="Schmutz J."/>
            <person name="Slot J.C."/>
            <person name="St John F."/>
            <person name="Stenlid J."/>
            <person name="Sun H."/>
            <person name="Sun S."/>
            <person name="Syed K."/>
            <person name="Tsang A."/>
            <person name="Wiebenga A."/>
            <person name="Young D."/>
            <person name="Pisabarro A."/>
            <person name="Eastwood D.C."/>
            <person name="Martin F."/>
            <person name="Cullen D."/>
            <person name="Grigoriev I.V."/>
            <person name="Hibbett D.S."/>
        </authorList>
    </citation>
    <scope>NUCLEOTIDE SEQUENCE [LARGE SCALE GENOMIC DNA]</scope>
    <source>
        <strain evidence="12">RWD-64-598 SS2</strain>
    </source>
</reference>
<dbReference type="GeneID" id="19200101"/>
<keyword evidence="4 10" id="KW-0808">Transferase</keyword>
<dbReference type="GO" id="GO:0046872">
    <property type="term" value="F:metal ion binding"/>
    <property type="evidence" value="ECO:0007669"/>
    <property type="project" value="UniProtKB-KW"/>
</dbReference>
<dbReference type="KEGG" id="cput:CONPUDRAFT_128108"/>
<dbReference type="Gene3D" id="3.90.920.10">
    <property type="entry name" value="DNA primase, PRIM domain"/>
    <property type="match status" value="1"/>
</dbReference>
<gene>
    <name evidence="11" type="ORF">CONPUDRAFT_128108</name>
</gene>